<organism evidence="2 3">
    <name type="scientific">Labrys neptuniae</name>
    <dbReference type="NCBI Taxonomy" id="376174"/>
    <lineage>
        <taxon>Bacteria</taxon>
        <taxon>Pseudomonadati</taxon>
        <taxon>Pseudomonadota</taxon>
        <taxon>Alphaproteobacteria</taxon>
        <taxon>Hyphomicrobiales</taxon>
        <taxon>Xanthobacteraceae</taxon>
        <taxon>Labrys</taxon>
    </lineage>
</organism>
<keyword evidence="3" id="KW-1185">Reference proteome</keyword>
<dbReference type="EMBL" id="JBFNQD010000001">
    <property type="protein sequence ID" value="MEW9305135.1"/>
    <property type="molecule type" value="Genomic_DNA"/>
</dbReference>
<accession>A0ABV3PHM5</accession>
<reference evidence="2 3" key="1">
    <citation type="submission" date="2024-07" db="EMBL/GenBank/DDBJ databases">
        <title>Description of Labrys sedimenti sp. nov., isolated from a diclofenac-degrading enrichment culture.</title>
        <authorList>
            <person name="Tancsics A."/>
            <person name="Csepanyi A."/>
        </authorList>
    </citation>
    <scope>NUCLEOTIDE SEQUENCE [LARGE SCALE GENOMIC DNA]</scope>
    <source>
        <strain evidence="2 3">LMG 23578</strain>
    </source>
</reference>
<sequence length="51" mass="5701">MIEQPGPGPAAMAAHSSPALEKEGCPHIEEGRSYKKTIIIYFRNDKMVLMR</sequence>
<comment type="caution">
    <text evidence="2">The sequence shown here is derived from an EMBL/GenBank/DDBJ whole genome shotgun (WGS) entry which is preliminary data.</text>
</comment>
<proteinExistence type="predicted"/>
<feature type="region of interest" description="Disordered" evidence="1">
    <location>
        <begin position="1"/>
        <end position="22"/>
    </location>
</feature>
<name>A0ABV3PHM5_9HYPH</name>
<protein>
    <submittedName>
        <fullName evidence="2">Uncharacterized protein</fullName>
    </submittedName>
</protein>
<evidence type="ECO:0000313" key="3">
    <source>
        <dbReference type="Proteomes" id="UP001555786"/>
    </source>
</evidence>
<evidence type="ECO:0000256" key="1">
    <source>
        <dbReference type="SAM" id="MobiDB-lite"/>
    </source>
</evidence>
<dbReference type="Proteomes" id="UP001555786">
    <property type="component" value="Unassembled WGS sequence"/>
</dbReference>
<gene>
    <name evidence="2" type="ORF">ABXS05_06285</name>
</gene>
<evidence type="ECO:0000313" key="2">
    <source>
        <dbReference type="EMBL" id="MEW9305135.1"/>
    </source>
</evidence>
<dbReference type="RefSeq" id="WP_367623287.1">
    <property type="nucleotide sequence ID" value="NZ_JBFNQD010000001.1"/>
</dbReference>